<dbReference type="AlphaFoldDB" id="A0AAE9XHA0"/>
<gene>
    <name evidence="2" type="ORF">PML95_03835</name>
</gene>
<reference evidence="2" key="1">
    <citation type="submission" date="2023-01" db="EMBL/GenBank/DDBJ databases">
        <title>Oxazolidinone resistance genes in florfenicol resistant enterococci from beef cattle and veal calves at slaughter.</title>
        <authorList>
            <person name="Biggel M."/>
        </authorList>
    </citation>
    <scope>NUCLEOTIDE SEQUENCE</scope>
    <source>
        <strain evidence="2">K204-1</strain>
    </source>
</reference>
<proteinExistence type="inferred from homology"/>
<dbReference type="EMBL" id="CP116507">
    <property type="protein sequence ID" value="WCG23382.1"/>
    <property type="molecule type" value="Genomic_DNA"/>
</dbReference>
<dbReference type="PANTHER" id="PTHR18964:SF170">
    <property type="entry name" value="SUGAR KINASE"/>
    <property type="match status" value="1"/>
</dbReference>
<dbReference type="InterPro" id="IPR043129">
    <property type="entry name" value="ATPase_NBD"/>
</dbReference>
<protein>
    <submittedName>
        <fullName evidence="2">ROK family protein</fullName>
    </submittedName>
</protein>
<dbReference type="RefSeq" id="WP_272163631.1">
    <property type="nucleotide sequence ID" value="NZ_CP116507.1"/>
</dbReference>
<accession>A0AAE9XHA0</accession>
<dbReference type="Proteomes" id="UP001179600">
    <property type="component" value="Chromosome"/>
</dbReference>
<dbReference type="SUPFAM" id="SSF53067">
    <property type="entry name" value="Actin-like ATPase domain"/>
    <property type="match status" value="1"/>
</dbReference>
<comment type="similarity">
    <text evidence="1">Belongs to the ROK (NagC/XylR) family.</text>
</comment>
<dbReference type="Gene3D" id="3.30.420.40">
    <property type="match status" value="2"/>
</dbReference>
<evidence type="ECO:0000256" key="1">
    <source>
        <dbReference type="ARBA" id="ARBA00006479"/>
    </source>
</evidence>
<evidence type="ECO:0000313" key="3">
    <source>
        <dbReference type="Proteomes" id="UP001179600"/>
    </source>
</evidence>
<sequence>MTLLVVDIGGSALKTAIWHDASLVDKQTEPMMASWELLEQALFEKWQRYREKYNLKALHLSLPGVVNQETGYLEGASSLAFLHGVPIRERLVKLIGAPVKMENDANCAALAECHQGAAKGKKNVVFVVVGTGIGGTMVIDGKIRQGHHLYGGEFGMMLIDGRREWAELGSAVHMARKVSIAKGLDMHALSGKEVFALAEQGDNIAQEAVEEWYHYLALGCYNLQYILDPEVILIGGGISQNPDLIAHINRHLTKIMSYGQRSPLTPNVQTCDFYNDANLIGLAYL</sequence>
<dbReference type="Pfam" id="PF00480">
    <property type="entry name" value="ROK"/>
    <property type="match status" value="1"/>
</dbReference>
<organism evidence="2 3">
    <name type="scientific">Vagococcus lutrae</name>
    <dbReference type="NCBI Taxonomy" id="81947"/>
    <lineage>
        <taxon>Bacteria</taxon>
        <taxon>Bacillati</taxon>
        <taxon>Bacillota</taxon>
        <taxon>Bacilli</taxon>
        <taxon>Lactobacillales</taxon>
        <taxon>Enterococcaceae</taxon>
        <taxon>Vagococcus</taxon>
    </lineage>
</organism>
<evidence type="ECO:0000313" key="2">
    <source>
        <dbReference type="EMBL" id="WCG23382.1"/>
    </source>
</evidence>
<dbReference type="PANTHER" id="PTHR18964">
    <property type="entry name" value="ROK (REPRESSOR, ORF, KINASE) FAMILY"/>
    <property type="match status" value="1"/>
</dbReference>
<dbReference type="CDD" id="cd24152">
    <property type="entry name" value="ASKHA_NBD_ROK-like"/>
    <property type="match status" value="1"/>
</dbReference>
<name>A0AAE9XHA0_9ENTE</name>
<dbReference type="InterPro" id="IPR000600">
    <property type="entry name" value="ROK"/>
</dbReference>